<organism evidence="2 3">
    <name type="scientific">Amycolatopsis iheyensis</name>
    <dbReference type="NCBI Taxonomy" id="2945988"/>
    <lineage>
        <taxon>Bacteria</taxon>
        <taxon>Bacillati</taxon>
        <taxon>Actinomycetota</taxon>
        <taxon>Actinomycetes</taxon>
        <taxon>Pseudonocardiales</taxon>
        <taxon>Pseudonocardiaceae</taxon>
        <taxon>Amycolatopsis</taxon>
    </lineage>
</organism>
<dbReference type="RefSeq" id="WP_257923768.1">
    <property type="nucleotide sequence ID" value="NZ_JAMXQV010000018.1"/>
</dbReference>
<reference evidence="2" key="1">
    <citation type="submission" date="2022-06" db="EMBL/GenBank/DDBJ databases">
        <title>Amycolatopsis iheyaensis sp. nov., a new species of the genus Amycolatopsis isolated from soil in Iheya island, Japan.</title>
        <authorList>
            <person name="Ngamcharungchit C."/>
            <person name="Kanto H."/>
            <person name="Take A."/>
            <person name="Intra B."/>
            <person name="Matsumoto A."/>
            <person name="Panbangred W."/>
            <person name="Inahashi Y."/>
        </authorList>
    </citation>
    <scope>NUCLEOTIDE SEQUENCE</scope>
    <source>
        <strain evidence="2">OK19-0408</strain>
    </source>
</reference>
<keyword evidence="1" id="KW-0812">Transmembrane</keyword>
<evidence type="ECO:0000256" key="1">
    <source>
        <dbReference type="SAM" id="Phobius"/>
    </source>
</evidence>
<feature type="transmembrane region" description="Helical" evidence="1">
    <location>
        <begin position="20"/>
        <end position="40"/>
    </location>
</feature>
<name>A0A9X2NEI2_9PSEU</name>
<keyword evidence="1" id="KW-1133">Transmembrane helix</keyword>
<dbReference type="AlphaFoldDB" id="A0A9X2NEI2"/>
<dbReference type="SUPFAM" id="SSF53822">
    <property type="entry name" value="Periplasmic binding protein-like I"/>
    <property type="match status" value="1"/>
</dbReference>
<sequence>MTHATPGMRRYHWWQAHRGLAIIAAVIAVVAVSVAAYVVWPRTEPPVHITDGSHVFSADLARVEALISAENSQVRASGHYVSIAFVDIMAPRKNIDPVPPDSIRHDLEGAYLAQMAWNHPIGKQPATLVQLLLADEGSAEANWLEAAHAIEEKVDSPDHLVAAAGLGISVENTRKLIKELSDHNIAIVAGAITGDSMTKTLDGDTPVPGMVRVAQTNTDEASAAVKYLDNDKTIPESPTVLLVQDQNEGDDFAKTLGTAFARSIQNDSARQYKLTSPGMFYNSRLSGAGEVLKASAERVCETRADVVYFAGRGNDLQGFLAGLATRSCAGERALTVVGAPDIARQTNTQLWVGQDANMTVIFTGLVSAEMWTKDKPAASGAIIDRFTGTCAYCFPTLFPGERLDDGTAVLSHDAVWTVERAILELSGANPGISLSAGMVAQQLNQLKVPGASGWICAFDTNHNPVNKAIPVMSIDQNGHLTYKALSSATGVPPTACGS</sequence>
<protein>
    <submittedName>
        <fullName evidence="2">Uncharacterized protein</fullName>
    </submittedName>
</protein>
<evidence type="ECO:0000313" key="2">
    <source>
        <dbReference type="EMBL" id="MCR6487199.1"/>
    </source>
</evidence>
<gene>
    <name evidence="2" type="ORF">M8542_30655</name>
</gene>
<keyword evidence="3" id="KW-1185">Reference proteome</keyword>
<keyword evidence="1" id="KW-0472">Membrane</keyword>
<proteinExistence type="predicted"/>
<evidence type="ECO:0000313" key="3">
    <source>
        <dbReference type="Proteomes" id="UP001144096"/>
    </source>
</evidence>
<dbReference type="EMBL" id="JAMXQV010000018">
    <property type="protein sequence ID" value="MCR6487199.1"/>
    <property type="molecule type" value="Genomic_DNA"/>
</dbReference>
<dbReference type="InterPro" id="IPR028082">
    <property type="entry name" value="Peripla_BP_I"/>
</dbReference>
<comment type="caution">
    <text evidence="2">The sequence shown here is derived from an EMBL/GenBank/DDBJ whole genome shotgun (WGS) entry which is preliminary data.</text>
</comment>
<accession>A0A9X2NEI2</accession>
<dbReference type="Proteomes" id="UP001144096">
    <property type="component" value="Unassembled WGS sequence"/>
</dbReference>